<dbReference type="PANTHER" id="PTHR33074">
    <property type="entry name" value="EXPRESSED PROTEIN-RELATED"/>
    <property type="match status" value="1"/>
</dbReference>
<dbReference type="Pfam" id="PF07762">
    <property type="entry name" value="DUF1618"/>
    <property type="match status" value="1"/>
</dbReference>
<dbReference type="InterPro" id="IPR011676">
    <property type="entry name" value="DUF1618"/>
</dbReference>
<proteinExistence type="predicted"/>
<protein>
    <recommendedName>
        <fullName evidence="1">DUF1618 domain-containing protein</fullName>
    </recommendedName>
</protein>
<dbReference type="Proteomes" id="UP000026961">
    <property type="component" value="Chromosome 7"/>
</dbReference>
<dbReference type="eggNOG" id="ENOG502R571">
    <property type="taxonomic scope" value="Eukaryota"/>
</dbReference>
<evidence type="ECO:0000313" key="3">
    <source>
        <dbReference type="Proteomes" id="UP000026961"/>
    </source>
</evidence>
<dbReference type="Gramene" id="OGLUM07G08470.1">
    <property type="protein sequence ID" value="OGLUM07G08470.1"/>
    <property type="gene ID" value="OGLUM07G08470"/>
</dbReference>
<evidence type="ECO:0000259" key="1">
    <source>
        <dbReference type="Pfam" id="PF07762"/>
    </source>
</evidence>
<organism evidence="2">
    <name type="scientific">Oryza glumipatula</name>
    <dbReference type="NCBI Taxonomy" id="40148"/>
    <lineage>
        <taxon>Eukaryota</taxon>
        <taxon>Viridiplantae</taxon>
        <taxon>Streptophyta</taxon>
        <taxon>Embryophyta</taxon>
        <taxon>Tracheophyta</taxon>
        <taxon>Spermatophyta</taxon>
        <taxon>Magnoliopsida</taxon>
        <taxon>Liliopsida</taxon>
        <taxon>Poales</taxon>
        <taxon>Poaceae</taxon>
        <taxon>BOP clade</taxon>
        <taxon>Oryzoideae</taxon>
        <taxon>Oryzeae</taxon>
        <taxon>Oryzinae</taxon>
        <taxon>Oryza</taxon>
    </lineage>
</organism>
<feature type="domain" description="DUF1618" evidence="1">
    <location>
        <begin position="208"/>
        <end position="256"/>
    </location>
</feature>
<dbReference type="EnsemblPlants" id="OGLUM07G08470.1">
    <property type="protein sequence ID" value="OGLUM07G08470.1"/>
    <property type="gene ID" value="OGLUM07G08470"/>
</dbReference>
<evidence type="ECO:0000313" key="2">
    <source>
        <dbReference type="EnsemblPlants" id="OGLUM07G08470.1"/>
    </source>
</evidence>
<reference evidence="2" key="1">
    <citation type="submission" date="2015-04" db="UniProtKB">
        <authorList>
            <consortium name="EnsemblPlants"/>
        </authorList>
    </citation>
    <scope>IDENTIFICATION</scope>
</reference>
<keyword evidence="3" id="KW-1185">Reference proteome</keyword>
<dbReference type="AlphaFoldDB" id="A0A0E0AHT2"/>
<sequence length="261" mass="29433">MWCYVGDLPNVTTAGSTTSRVLPIHVTFRAARPPLLSHLCVHCQGLVFPRVTPKLIASHADLLLLAVPYDPLTTLSSWTWDYFIYHRAANVPPRLHRIPRPPRSMRFNESEVTIVSVGDDDEYVVAALATAGKFLSVNKDFHLDLYHSSSSHGGKQQQQGVWVSKLLTLENHLRDKLVPLPKAAAEYRFYQEMGKTIVIGGERGTVGWVDLWRGIIFCDVLDNEPVLRDMPLPLPVRSNWDRLLEQDAPNYICDVTKVVVI</sequence>
<reference evidence="2" key="2">
    <citation type="submission" date="2018-05" db="EMBL/GenBank/DDBJ databases">
        <title>OgluRS3 (Oryza glumaepatula Reference Sequence Version 3).</title>
        <authorList>
            <person name="Zhang J."/>
            <person name="Kudrna D."/>
            <person name="Lee S."/>
            <person name="Talag J."/>
            <person name="Welchert J."/>
            <person name="Wing R.A."/>
        </authorList>
    </citation>
    <scope>NUCLEOTIDE SEQUENCE [LARGE SCALE GENOMIC DNA]</scope>
</reference>
<dbReference type="PANTHER" id="PTHR33074:SF49">
    <property type="entry name" value="OS07G0258000 PROTEIN"/>
    <property type="match status" value="1"/>
</dbReference>
<name>A0A0E0AHT2_9ORYZ</name>
<accession>A0A0E0AHT2</accession>
<dbReference type="HOGENOM" id="CLU_008956_0_1_1"/>